<keyword evidence="2" id="KW-0812">Transmembrane</keyword>
<dbReference type="EMBL" id="CP025958">
    <property type="protein sequence ID" value="AWM37945.1"/>
    <property type="molecule type" value="Genomic_DNA"/>
</dbReference>
<name>A0A2Z3H4B0_9BACT</name>
<evidence type="ECO:0000256" key="2">
    <source>
        <dbReference type="SAM" id="Phobius"/>
    </source>
</evidence>
<dbReference type="OrthoDB" id="5747753at2"/>
<gene>
    <name evidence="3" type="ORF">C1280_13725</name>
</gene>
<dbReference type="RefSeq" id="WP_010037375.1">
    <property type="nucleotide sequence ID" value="NZ_CP025958.1"/>
</dbReference>
<feature type="transmembrane region" description="Helical" evidence="2">
    <location>
        <begin position="658"/>
        <end position="679"/>
    </location>
</feature>
<keyword evidence="4" id="KW-1185">Reference proteome</keyword>
<feature type="transmembrane region" description="Helical" evidence="2">
    <location>
        <begin position="881"/>
        <end position="898"/>
    </location>
</feature>
<evidence type="ECO:0000313" key="4">
    <source>
        <dbReference type="Proteomes" id="UP000245802"/>
    </source>
</evidence>
<keyword evidence="2" id="KW-1133">Transmembrane helix</keyword>
<evidence type="ECO:0000256" key="1">
    <source>
        <dbReference type="SAM" id="MobiDB-lite"/>
    </source>
</evidence>
<accession>A0A2Z3H4B0</accession>
<feature type="region of interest" description="Disordered" evidence="1">
    <location>
        <begin position="585"/>
        <end position="627"/>
    </location>
</feature>
<feature type="compositionally biased region" description="Low complexity" evidence="1">
    <location>
        <begin position="585"/>
        <end position="597"/>
    </location>
</feature>
<feature type="region of interest" description="Disordered" evidence="1">
    <location>
        <begin position="206"/>
        <end position="235"/>
    </location>
</feature>
<organism evidence="3 4">
    <name type="scientific">Gemmata obscuriglobus</name>
    <dbReference type="NCBI Taxonomy" id="114"/>
    <lineage>
        <taxon>Bacteria</taxon>
        <taxon>Pseudomonadati</taxon>
        <taxon>Planctomycetota</taxon>
        <taxon>Planctomycetia</taxon>
        <taxon>Gemmatales</taxon>
        <taxon>Gemmataceae</taxon>
        <taxon>Gemmata</taxon>
    </lineage>
</organism>
<proteinExistence type="predicted"/>
<dbReference type="KEGG" id="gog:C1280_13725"/>
<protein>
    <submittedName>
        <fullName evidence="3">Uncharacterized protein</fullName>
    </submittedName>
</protein>
<feature type="transmembrane region" description="Helical" evidence="2">
    <location>
        <begin position="837"/>
        <end position="861"/>
    </location>
</feature>
<feature type="transmembrane region" description="Helical" evidence="2">
    <location>
        <begin position="905"/>
        <end position="922"/>
    </location>
</feature>
<feature type="transmembrane region" description="Helical" evidence="2">
    <location>
        <begin position="730"/>
        <end position="749"/>
    </location>
</feature>
<feature type="transmembrane region" description="Helical" evidence="2">
    <location>
        <begin position="685"/>
        <end position="709"/>
    </location>
</feature>
<feature type="transmembrane region" description="Helical" evidence="2">
    <location>
        <begin position="755"/>
        <end position="776"/>
    </location>
</feature>
<sequence>MSHDSSLEPILRAVEPALRLVSERHLRRVLQFLTDRGRVLPSNPDLPYWFSRADLAAADVLAREVLSGTEPRLLLVTDPDDRLIERRPLPEQLRTYWRVLFRAAVLATIDNQIAAKSLTPDICAERINAFGPSAAREIRYVLETEHLVAEGAGAADLYRMFAAVYLDLHHFTGHAVEEFFPALPHGPQVIELLSGGVPVETIAAATRPAGAADPEREAPPDERWAEGAARGTEDAAVQPGDLPARIRAARDAEQKGNLVRAAILYTQVAGSATAGARPLATSGASGAVAKLVERLGTVLGWDEHTRREWRQALAPLLPLAAAGIWPRAARCLYELQRIPADLNREVYAVDLPEALRTFGRRAVRRELPHARPVMILMALNKAHQQLLRAGLGEHEQLRLDLLLHREREHKEHEIRDRLGPVLADAFTASGLVPKNRVEEVARDKAVAELLDRVCDRGFLRFGNLRDAVARNQMKLPDLKGPVEFAAGDPLLRADVNLAYALDGIYRRGEFYLRWINRFSSLFFGTPWGRVLTLYLLLPFGGAFLVLMSALEVQHISHKVGAIVSKSLAAKPRPAAPVLPVPSALPSAKTVPAPAAPVKKPEVDDKNSDYYEEEVPDPPASEPQGGGPAVLDRDRVDVAVNVFTSSASSTVPQEEHHGYNFVTAPNLIGLGLFFLLVIHVPPVRRAVVALVVLLWRVIRGALWDVPGAVWRSRELKALRLSSTTRFVRRHFFAPLLIALLVVGVLFIVGVPVRFLWWWGAALFATLTAAHNTPYGWLVQERVAETLADWWRQVRVNLLPGLIETLIDWFRMLANWVERQLYRVDEWVRFRSGDAQGSLALKAALGLLWFPVSYVTRFGFYLLFEPQVNPVKHFPVVTVSHKVLAPLLITMIPALSGVVGDKLAYQIWFFTQLLLPGVFGFLAWELKENWRLYAANRAVGLKPVVIGSHGESMRGLLRPGFHSGTVPKLHRQTRRASEAGNRAKVAHLHHELEHAGEGVRRFVERELLPLLAGRPEWADAPVQVGSVRFGVQRVEVELLCPTIGGPAVLAFENVGGVIEAGVPAPGWTEKLTTAQSESLTFALRGLLDLGAAARYDGRPREAANGPPSVPTGLTTRVTWAEWAARW</sequence>
<dbReference type="Proteomes" id="UP000245802">
    <property type="component" value="Chromosome"/>
</dbReference>
<dbReference type="AlphaFoldDB" id="A0A2Z3H4B0"/>
<evidence type="ECO:0000313" key="3">
    <source>
        <dbReference type="EMBL" id="AWM37945.1"/>
    </source>
</evidence>
<feature type="transmembrane region" description="Helical" evidence="2">
    <location>
        <begin position="527"/>
        <end position="550"/>
    </location>
</feature>
<keyword evidence="2" id="KW-0472">Membrane</keyword>
<feature type="compositionally biased region" description="Basic and acidic residues" evidence="1">
    <location>
        <begin position="213"/>
        <end position="225"/>
    </location>
</feature>
<reference evidence="3 4" key="1">
    <citation type="submission" date="2018-01" db="EMBL/GenBank/DDBJ databases">
        <title>G. obscuriglobus.</title>
        <authorList>
            <person name="Franke J."/>
            <person name="Blomberg W."/>
            <person name="Selmecki A."/>
        </authorList>
    </citation>
    <scope>NUCLEOTIDE SEQUENCE [LARGE SCALE GENOMIC DNA]</scope>
    <source>
        <strain evidence="3 4">DSM 5831</strain>
    </source>
</reference>
<feature type="compositionally biased region" description="Basic and acidic residues" evidence="1">
    <location>
        <begin position="598"/>
        <end position="608"/>
    </location>
</feature>